<dbReference type="EMBL" id="BRXS01000002">
    <property type="protein sequence ID" value="GLC24535.1"/>
    <property type="molecule type" value="Genomic_DNA"/>
</dbReference>
<evidence type="ECO:0000313" key="3">
    <source>
        <dbReference type="Proteomes" id="UP001161325"/>
    </source>
</evidence>
<accession>A0AA37V0I0</accession>
<proteinExistence type="predicted"/>
<gene>
    <name evidence="2" type="ORF">rosag_10480</name>
</gene>
<name>A0AA37V0I0_9BACT</name>
<dbReference type="Pfam" id="PF08818">
    <property type="entry name" value="DUF1801"/>
    <property type="match status" value="1"/>
</dbReference>
<protein>
    <recommendedName>
        <fullName evidence="1">YdhG-like domain-containing protein</fullName>
    </recommendedName>
</protein>
<evidence type="ECO:0000259" key="1">
    <source>
        <dbReference type="Pfam" id="PF08818"/>
    </source>
</evidence>
<keyword evidence="3" id="KW-1185">Reference proteome</keyword>
<comment type="caution">
    <text evidence="2">The sequence shown here is derived from an EMBL/GenBank/DDBJ whole genome shotgun (WGS) entry which is preliminary data.</text>
</comment>
<dbReference type="AlphaFoldDB" id="A0AA37V0I0"/>
<feature type="domain" description="YdhG-like" evidence="1">
    <location>
        <begin position="2"/>
        <end position="101"/>
    </location>
</feature>
<organism evidence="2 3">
    <name type="scientific">Roseisolibacter agri</name>
    <dbReference type="NCBI Taxonomy" id="2014610"/>
    <lineage>
        <taxon>Bacteria</taxon>
        <taxon>Pseudomonadati</taxon>
        <taxon>Gemmatimonadota</taxon>
        <taxon>Gemmatimonadia</taxon>
        <taxon>Gemmatimonadales</taxon>
        <taxon>Gemmatimonadaceae</taxon>
        <taxon>Roseisolibacter</taxon>
    </lineage>
</organism>
<reference evidence="2" key="1">
    <citation type="submission" date="2022-08" db="EMBL/GenBank/DDBJ databases">
        <title>Draft genome sequencing of Roseisolibacter agri AW1220.</title>
        <authorList>
            <person name="Tobiishi Y."/>
            <person name="Tonouchi A."/>
        </authorList>
    </citation>
    <scope>NUCLEOTIDE SEQUENCE</scope>
    <source>
        <strain evidence="2">AW1220</strain>
    </source>
</reference>
<dbReference type="InterPro" id="IPR014922">
    <property type="entry name" value="YdhG-like"/>
</dbReference>
<evidence type="ECO:0000313" key="2">
    <source>
        <dbReference type="EMBL" id="GLC24535.1"/>
    </source>
</evidence>
<sequence length="118" mass="13317">MLQHLPAGYRETMGFGMICYGIPLSEYPDTYNKQPLCYAALAAQKRHYALYLMNVYGDGEDERRLREAFAARGLKLDMGKSCLRFKRLDDLALDAVGATIASTPPATFIARYEASRRK</sequence>
<dbReference type="Proteomes" id="UP001161325">
    <property type="component" value="Unassembled WGS sequence"/>
</dbReference>